<dbReference type="Pfam" id="PF20254">
    <property type="entry name" value="DMFA2_C"/>
    <property type="match status" value="1"/>
</dbReference>
<dbReference type="EMBL" id="LR536450">
    <property type="protein sequence ID" value="VFU08770.1"/>
    <property type="molecule type" value="Genomic_DNA"/>
</dbReference>
<gene>
    <name evidence="2" type="ORF">MTUNDRAET4_1877</name>
</gene>
<reference evidence="2 3" key="1">
    <citation type="submission" date="2019-03" db="EMBL/GenBank/DDBJ databases">
        <authorList>
            <person name="Kox A.R. M."/>
        </authorList>
    </citation>
    <scope>NUCLEOTIDE SEQUENCE [LARGE SCALE GENOMIC DNA]</scope>
    <source>
        <strain evidence="2">MTUNDRAET4 annotated genome</strain>
    </source>
</reference>
<sequence>MAQVKLFGYANKISIKPGETIDIHVNADGATTASAQLVRLIHGDEHPDGPGFVEEEISCEANGEWQVKKQYTQIGSFLEVADPQKRLAVEGSLTLYAFILPSLPEAGLRQCLLGRWDNVKNFGYCLGINQKGHLEFWVGQGDEVDYVETEAPLIPKMWYFVAATLDAATGRATIHQESVANRYNSLLGKVCPIDYRSHVSEAFRFRQKHLPDTPFLIAGSRDWHETRGHFVSQTYCGKIDRPGVHARVLTWHELGTIMSGALPPPDGMAAYWDTTIGYTEHGIGDIVHDAGPYHLDAKGYNRPVRGQTGWNWNGRNDCFRLAPHEYGGVEFHYDAMIDSNWQVTRSVELPAGLKSGAYAIRLRAGPGTGLGEEHVVFFVRPTTPRARLALLFPTASYLAYANEHLSFDAQIIQPMTGQPPIVSEIDIEMYKNWEFGLSTYDAWADGNGVCYSSYHRPLVNMRPKHRISSMGVTWQFPADLSIVAWLEHKGYDYEVLTDEDLHREGVDAIAPYTCVMSGTHPEYYSEKMLDATEDYIAEGGRYIYMGGNGYYWNVAFGDDDPSTMEVRKLDSGMRAWSARPGEHYLATTGQKSGLWKNLGRPPQKCLGVGFIGEGFETSRPYRRMPDSYHRTVSWMMKGVEGEILGDSGLAYGGAAGLELDRYDLQYGTPPHAKIIASSGGHSDNYMLSIEEILYPLSRPRRVAGLSDPRGYGLFQRAQQWRGILVWVHCFRPGASYEEFSEQYINYAGQYRRRFHQAWNAPGLPLGQRGEAVEVERSFTHADAAESKEARACRASFQLPSQRPVLAPEGLGAGIAPGWRG</sequence>
<organism evidence="2 3">
    <name type="scientific">Methylocella tundrae</name>
    <dbReference type="NCBI Taxonomy" id="227605"/>
    <lineage>
        <taxon>Bacteria</taxon>
        <taxon>Pseudomonadati</taxon>
        <taxon>Pseudomonadota</taxon>
        <taxon>Alphaproteobacteria</taxon>
        <taxon>Hyphomicrobiales</taxon>
        <taxon>Beijerinckiaceae</taxon>
        <taxon>Methylocella</taxon>
    </lineage>
</organism>
<protein>
    <submittedName>
        <fullName evidence="2">N,N-dimethylformamidase</fullName>
    </submittedName>
</protein>
<proteinExistence type="predicted"/>
<evidence type="ECO:0000259" key="1">
    <source>
        <dbReference type="Pfam" id="PF20254"/>
    </source>
</evidence>
<accession>A0A4U8YYY8</accession>
<dbReference type="SUPFAM" id="SSF49899">
    <property type="entry name" value="Concanavalin A-like lectins/glucanases"/>
    <property type="match status" value="1"/>
</dbReference>
<dbReference type="Gene3D" id="2.60.120.200">
    <property type="match status" value="1"/>
</dbReference>
<name>A0A4U8YYY8_METTU</name>
<dbReference type="Proteomes" id="UP000294360">
    <property type="component" value="Chromosome"/>
</dbReference>
<feature type="domain" description="N,N-dimethylformamidase beta subunit-like C-terminal" evidence="1">
    <location>
        <begin position="308"/>
        <end position="684"/>
    </location>
</feature>
<dbReference type="AlphaFoldDB" id="A0A4U8YYY8"/>
<evidence type="ECO:0000313" key="2">
    <source>
        <dbReference type="EMBL" id="VFU08770.1"/>
    </source>
</evidence>
<dbReference type="InterPro" id="IPR013320">
    <property type="entry name" value="ConA-like_dom_sf"/>
</dbReference>
<evidence type="ECO:0000313" key="3">
    <source>
        <dbReference type="Proteomes" id="UP000294360"/>
    </source>
</evidence>
<dbReference type="KEGG" id="mtun:MTUNDRAET4_1877"/>
<dbReference type="InterPro" id="IPR046540">
    <property type="entry name" value="DMFA2_C"/>
</dbReference>
<dbReference type="RefSeq" id="WP_244605764.1">
    <property type="nucleotide sequence ID" value="NZ_LR536450.1"/>
</dbReference>